<dbReference type="PANTHER" id="PTHR18964:SF149">
    <property type="entry name" value="BIFUNCTIONAL UDP-N-ACETYLGLUCOSAMINE 2-EPIMERASE_N-ACETYLMANNOSAMINE KINASE"/>
    <property type="match status" value="1"/>
</dbReference>
<dbReference type="SUPFAM" id="SSF53067">
    <property type="entry name" value="Actin-like ATPase domain"/>
    <property type="match status" value="1"/>
</dbReference>
<dbReference type="GO" id="GO:0004340">
    <property type="term" value="F:glucokinase activity"/>
    <property type="evidence" value="ECO:0007669"/>
    <property type="project" value="UniProtKB-EC"/>
</dbReference>
<dbReference type="Pfam" id="PF00480">
    <property type="entry name" value="ROK"/>
    <property type="match status" value="1"/>
</dbReference>
<name>D3PDX7_DEFDS</name>
<dbReference type="STRING" id="639282.DEFDS_1337"/>
<dbReference type="eggNOG" id="COG1940">
    <property type="taxonomic scope" value="Bacteria"/>
</dbReference>
<sequence length="288" mass="32542">MNVYVFDIGGTNIKYAYFNNETIEFKDTVKTPSSYDELLSLIKHKIQKPYDKVVIGLPAILDYEKNCPIYAPNLTYLTNKNVVSHLNIKNVYLENDANLAAFGEYKKCHHDVKNMLMVTLGTGVGGGLILNGRIVKSKYSLAEIGHIVVVDNGWKCSCGNRGCLEAYCGKNGIMNIYKSLSNNKEEIDSVNRIYQLAIQKKLIAKLTFKQFAHYLAIGVASFVNSIYVEKVVLGGGVSHYSDMFFKDFIKFFNEKLYPPYKKDVIIHLSRLKNDAALYGGYFYAKDIL</sequence>
<gene>
    <name evidence="2" type="primary">glcK</name>
    <name evidence="2" type="ordered locus">DEFDS_1337</name>
</gene>
<reference evidence="2 3" key="1">
    <citation type="journal article" date="2010" name="DNA Res.">
        <title>Bacterial lifestyle in a deep-sea hydrothermal vent chimney revealed by the genome sequence of the thermophilic bacterium Deferribacter desulfuricans SSM1.</title>
        <authorList>
            <person name="Takaki Y."/>
            <person name="Shimamura S."/>
            <person name="Nakagawa S."/>
            <person name="Fukuhara Y."/>
            <person name="Horikawa H."/>
            <person name="Ankai A."/>
            <person name="Harada T."/>
            <person name="Hosoyama A."/>
            <person name="Oguchi A."/>
            <person name="Fukui S."/>
            <person name="Fujita N."/>
            <person name="Takami H."/>
            <person name="Takai K."/>
        </authorList>
    </citation>
    <scope>NUCLEOTIDE SEQUENCE [LARGE SCALE GENOMIC DNA]</scope>
    <source>
        <strain evidence="3">DSM 14783 / JCM 11476 / NBRC 101012 / SSM1</strain>
    </source>
</reference>
<dbReference type="InterPro" id="IPR043129">
    <property type="entry name" value="ATPase_NBD"/>
</dbReference>
<evidence type="ECO:0000313" key="2">
    <source>
        <dbReference type="EMBL" id="BAI80800.1"/>
    </source>
</evidence>
<keyword evidence="2" id="KW-0808">Transferase</keyword>
<dbReference type="AlphaFoldDB" id="D3PDX7"/>
<accession>D3PDX7</accession>
<dbReference type="EMBL" id="AP011529">
    <property type="protein sequence ID" value="BAI80800.1"/>
    <property type="molecule type" value="Genomic_DNA"/>
</dbReference>
<protein>
    <submittedName>
        <fullName evidence="2">Glucokinase</fullName>
        <ecNumber evidence="2">2.7.1.2</ecNumber>
    </submittedName>
</protein>
<comment type="similarity">
    <text evidence="1">Belongs to the ROK (NagC/XylR) family.</text>
</comment>
<evidence type="ECO:0000313" key="3">
    <source>
        <dbReference type="Proteomes" id="UP000001520"/>
    </source>
</evidence>
<dbReference type="KEGG" id="ddf:DEFDS_1337"/>
<dbReference type="RefSeq" id="WP_013008046.1">
    <property type="nucleotide sequence ID" value="NC_013939.1"/>
</dbReference>
<dbReference type="EC" id="2.7.1.2" evidence="2"/>
<dbReference type="OrthoDB" id="9810372at2"/>
<keyword evidence="3" id="KW-1185">Reference proteome</keyword>
<dbReference type="PANTHER" id="PTHR18964">
    <property type="entry name" value="ROK (REPRESSOR, ORF, KINASE) FAMILY"/>
    <property type="match status" value="1"/>
</dbReference>
<evidence type="ECO:0000256" key="1">
    <source>
        <dbReference type="ARBA" id="ARBA00006479"/>
    </source>
</evidence>
<dbReference type="InterPro" id="IPR000600">
    <property type="entry name" value="ROK"/>
</dbReference>
<proteinExistence type="inferred from homology"/>
<dbReference type="Gene3D" id="3.30.420.40">
    <property type="match status" value="2"/>
</dbReference>
<dbReference type="Proteomes" id="UP000001520">
    <property type="component" value="Chromosome"/>
</dbReference>
<dbReference type="HOGENOM" id="CLU_036604_0_1_0"/>
<organism evidence="2 3">
    <name type="scientific">Deferribacter desulfuricans (strain DSM 14783 / JCM 11476 / NBRC 101012 / SSM1)</name>
    <dbReference type="NCBI Taxonomy" id="639282"/>
    <lineage>
        <taxon>Bacteria</taxon>
        <taxon>Pseudomonadati</taxon>
        <taxon>Deferribacterota</taxon>
        <taxon>Deferribacteres</taxon>
        <taxon>Deferribacterales</taxon>
        <taxon>Deferribacteraceae</taxon>
        <taxon>Deferribacter</taxon>
    </lineage>
</organism>
<keyword evidence="2" id="KW-0418">Kinase</keyword>